<sequence length="78" mass="8497">MQICVHLPEELAMRLRAAVPARERSAFIADLLRRALPEEDDPLYRIARAVEEDAALAAEMADWDVTAADGLGGGHAAR</sequence>
<name>I2PZ83_9BACT</name>
<gene>
    <name evidence="1" type="ORF">DesU5LDRAFT_1139</name>
</gene>
<organism evidence="1">
    <name type="scientific">Desulfovibrio sp. U5L</name>
    <dbReference type="NCBI Taxonomy" id="596152"/>
    <lineage>
        <taxon>Bacteria</taxon>
        <taxon>Pseudomonadati</taxon>
        <taxon>Thermodesulfobacteriota</taxon>
        <taxon>Desulfovibrionia</taxon>
        <taxon>Desulfovibrionales</taxon>
        <taxon>Desulfovibrionaceae</taxon>
        <taxon>Desulfovibrio</taxon>
    </lineage>
</organism>
<reference evidence="1" key="1">
    <citation type="submission" date="2011-11" db="EMBL/GenBank/DDBJ databases">
        <title>Improved High-Quality Draft sequence of Desulfovibrio sp. U5L.</title>
        <authorList>
            <consortium name="US DOE Joint Genome Institute"/>
            <person name="Lucas S."/>
            <person name="Han J."/>
            <person name="Lapidus A."/>
            <person name="Cheng J.-F."/>
            <person name="Goodwin L."/>
            <person name="Pitluck S."/>
            <person name="Peters L."/>
            <person name="Ovchinnikova G."/>
            <person name="Held B."/>
            <person name="Detter J.C."/>
            <person name="Han C."/>
            <person name="Tapia R."/>
            <person name="Land M."/>
            <person name="Hauser L."/>
            <person name="Kyrpides N."/>
            <person name="Ivanova N."/>
            <person name="Pagani I."/>
            <person name="Gabster J."/>
            <person name="Walker C."/>
            <person name="Stolyar S."/>
            <person name="Stahl D."/>
            <person name="Arkin A."/>
            <person name="Dehal P."/>
            <person name="Hazen T."/>
            <person name="Woyke T."/>
        </authorList>
    </citation>
    <scope>NUCLEOTIDE SEQUENCE [LARGE SCALE GENOMIC DNA]</scope>
    <source>
        <strain evidence="1">U5L</strain>
    </source>
</reference>
<dbReference type="STRING" id="596152.DesU5LDRAFT_1139"/>
<dbReference type="HOGENOM" id="CLU_198244_0_0_7"/>
<dbReference type="EMBL" id="JH600068">
    <property type="protein sequence ID" value="EIG52839.1"/>
    <property type="molecule type" value="Genomic_DNA"/>
</dbReference>
<protein>
    <submittedName>
        <fullName evidence="1">Uncharacterized protein</fullName>
    </submittedName>
</protein>
<dbReference type="eggNOG" id="ENOG5033P1F">
    <property type="taxonomic scope" value="Bacteria"/>
</dbReference>
<dbReference type="AlphaFoldDB" id="I2PZ83"/>
<dbReference type="OrthoDB" id="5772421at2"/>
<proteinExistence type="predicted"/>
<evidence type="ECO:0000313" key="1">
    <source>
        <dbReference type="EMBL" id="EIG52839.1"/>
    </source>
</evidence>
<accession>I2PZ83</accession>